<dbReference type="Pfam" id="PF00563">
    <property type="entry name" value="EAL"/>
    <property type="match status" value="1"/>
</dbReference>
<evidence type="ECO:0000256" key="3">
    <source>
        <dbReference type="SAM" id="Coils"/>
    </source>
</evidence>
<dbReference type="InterPro" id="IPR001633">
    <property type="entry name" value="EAL_dom"/>
</dbReference>
<evidence type="ECO:0000259" key="4">
    <source>
        <dbReference type="PROSITE" id="PS50883"/>
    </source>
</evidence>
<dbReference type="InterPro" id="IPR039379">
    <property type="entry name" value="Protoglobin_sensor_dom"/>
</dbReference>
<dbReference type="GO" id="GO:0020037">
    <property type="term" value="F:heme binding"/>
    <property type="evidence" value="ECO:0007669"/>
    <property type="project" value="InterPro"/>
</dbReference>
<dbReference type="CDD" id="cd01949">
    <property type="entry name" value="GGDEF"/>
    <property type="match status" value="1"/>
</dbReference>
<keyword evidence="7" id="KW-1185">Reference proteome</keyword>
<dbReference type="InterPro" id="IPR035919">
    <property type="entry name" value="EAL_sf"/>
</dbReference>
<dbReference type="SUPFAM" id="SSF55073">
    <property type="entry name" value="Nucleotide cyclase"/>
    <property type="match status" value="1"/>
</dbReference>
<proteinExistence type="predicted"/>
<dbReference type="SMART" id="SM00052">
    <property type="entry name" value="EAL"/>
    <property type="match status" value="1"/>
</dbReference>
<dbReference type="Pfam" id="PF00990">
    <property type="entry name" value="GGDEF"/>
    <property type="match status" value="1"/>
</dbReference>
<feature type="domain" description="EAL" evidence="4">
    <location>
        <begin position="490"/>
        <end position="744"/>
    </location>
</feature>
<dbReference type="InterPro" id="IPR044398">
    <property type="entry name" value="Globin-sensor_dom"/>
</dbReference>
<keyword evidence="3" id="KW-0175">Coiled coil</keyword>
<comment type="caution">
    <text evidence="6">The sequence shown here is derived from an EMBL/GenBank/DDBJ whole genome shotgun (WGS) entry which is preliminary data.</text>
</comment>
<dbReference type="EMBL" id="LWRY01000040">
    <property type="protein sequence ID" value="OCX74387.1"/>
    <property type="molecule type" value="Genomic_DNA"/>
</dbReference>
<protein>
    <recommendedName>
        <fullName evidence="1">Diguanylate cyclase DosC</fullName>
    </recommendedName>
    <alternativeName>
        <fullName evidence="2">Direct oxygen-sensing cyclase</fullName>
    </alternativeName>
</protein>
<dbReference type="Gene3D" id="3.30.70.270">
    <property type="match status" value="1"/>
</dbReference>
<evidence type="ECO:0000259" key="5">
    <source>
        <dbReference type="PROSITE" id="PS50887"/>
    </source>
</evidence>
<dbReference type="FunFam" id="3.30.70.270:FF:000001">
    <property type="entry name" value="Diguanylate cyclase domain protein"/>
    <property type="match status" value="1"/>
</dbReference>
<dbReference type="CDD" id="cd01068">
    <property type="entry name" value="globin_sensor"/>
    <property type="match status" value="1"/>
</dbReference>
<dbReference type="OrthoDB" id="5297347at2"/>
<dbReference type="InterPro" id="IPR000160">
    <property type="entry name" value="GGDEF_dom"/>
</dbReference>
<organism evidence="6 7">
    <name type="scientific">Acidithiobacillus thiooxidans</name>
    <name type="common">Thiobacillus thiooxidans</name>
    <dbReference type="NCBI Taxonomy" id="930"/>
    <lineage>
        <taxon>Bacteria</taxon>
        <taxon>Pseudomonadati</taxon>
        <taxon>Pseudomonadota</taxon>
        <taxon>Acidithiobacillia</taxon>
        <taxon>Acidithiobacillales</taxon>
        <taxon>Acidithiobacillaceae</taxon>
        <taxon>Acidithiobacillus</taxon>
    </lineage>
</organism>
<dbReference type="PANTHER" id="PTHR33121:SF70">
    <property type="entry name" value="SIGNALING PROTEIN YKOW"/>
    <property type="match status" value="1"/>
</dbReference>
<dbReference type="SUPFAM" id="SSF46458">
    <property type="entry name" value="Globin-like"/>
    <property type="match status" value="1"/>
</dbReference>
<feature type="coiled-coil region" evidence="3">
    <location>
        <begin position="794"/>
        <end position="821"/>
    </location>
</feature>
<dbReference type="Gene3D" id="1.10.490.10">
    <property type="entry name" value="Globins"/>
    <property type="match status" value="1"/>
</dbReference>
<dbReference type="PANTHER" id="PTHR33121">
    <property type="entry name" value="CYCLIC DI-GMP PHOSPHODIESTERASE PDEF"/>
    <property type="match status" value="1"/>
</dbReference>
<name>A0A1C2IEK6_ACITH</name>
<dbReference type="SMART" id="SM00267">
    <property type="entry name" value="GGDEF"/>
    <property type="match status" value="1"/>
</dbReference>
<dbReference type="InterPro" id="IPR009050">
    <property type="entry name" value="Globin-like_sf"/>
</dbReference>
<evidence type="ECO:0000256" key="2">
    <source>
        <dbReference type="ARBA" id="ARBA00029839"/>
    </source>
</evidence>
<evidence type="ECO:0000313" key="6">
    <source>
        <dbReference type="EMBL" id="OCX74387.1"/>
    </source>
</evidence>
<dbReference type="InterPro" id="IPR043128">
    <property type="entry name" value="Rev_trsase/Diguanyl_cyclase"/>
</dbReference>
<dbReference type="Gene3D" id="3.20.20.450">
    <property type="entry name" value="EAL domain"/>
    <property type="match status" value="1"/>
</dbReference>
<dbReference type="PROSITE" id="PS50883">
    <property type="entry name" value="EAL"/>
    <property type="match status" value="1"/>
</dbReference>
<sequence>MNKATGIFLEPDHSGHTLLSQYRKLLAGQSEALAKAFYDYLLSHESTAQVFVGFTESRLQRLAAAQAEHARLLLTSAFDETWNERVRALGRTHQAHGITISWIAGAYLIYQRHWEHLMHIAVPERDREPLRNYLYQLLMYDLMLQLDGYQCGVQETAQERSELFAAMLRSLTDVPGDTGAEAFLCAMCRELIRDNKSLGWSWFANLSADHEPLRPQCEHGIEIHPVIADTSDDPCWQALRSKQAVIFSLDDPRCPDWLLPLREKLAEIAIMPFGIQDQNAIGVVGSRDQGYFQRVGIDQFSAFAHMGDLVMALQQQSRRDPLTGLPNRMALDERIEAALERAQRNQKLLAILMCDLDGFKPVNDTYGHAAGDQLLVTFARRMLALLRGTDTIIRMGGDEFVFLLGDLERWTDLEVIIERIRQAVELPYLLGGVEVQVGTSMGVTLYPLDDGKPRDLLHHADLALYEAKAHKVTRTDPYILYDPSVVQDTNSALRVALRERFHRLLEDHVVVLYQPILDVKKGVIHEVEALARLQEGDQLRATGEFLPYLTASDRRLLSQKVLEQACRQWRQWKNEGHDLIIGVNFEPRDLLDAGIIPLIESMLEQNQMPADHLMLEVLEGGEFLDAVSAKKQLLRFKEMGLKIALDDMGSAYASLLRLKDYPFDVIKLDQVFSLGLETRPRDLHFLLSMLDMAKGLGVDMIVEGVESPNVLAAVQTLGVSHIQGYSIAKPLPAALLSTFLMLGPYGRGHRGHLFAIYAQFLLLARAMRTVLSYMPQTVNVEALCNPALCPLHDMLNSDERINALREQLQHLLAQMANGQVDPEGGLVEYDRLVASILGQLEQSMVVLKSTDGLQEEL</sequence>
<dbReference type="SUPFAM" id="SSF141868">
    <property type="entry name" value="EAL domain-like"/>
    <property type="match status" value="1"/>
</dbReference>
<dbReference type="Proteomes" id="UP000095008">
    <property type="component" value="Unassembled WGS sequence"/>
</dbReference>
<dbReference type="RefSeq" id="WP_065974039.1">
    <property type="nucleotide sequence ID" value="NZ_LWRY01000040.1"/>
</dbReference>
<evidence type="ECO:0000313" key="7">
    <source>
        <dbReference type="Proteomes" id="UP000095008"/>
    </source>
</evidence>
<dbReference type="InterPro" id="IPR012292">
    <property type="entry name" value="Globin/Proto"/>
</dbReference>
<dbReference type="AlphaFoldDB" id="A0A1C2IEK6"/>
<dbReference type="NCBIfam" id="TIGR00254">
    <property type="entry name" value="GGDEF"/>
    <property type="match status" value="1"/>
</dbReference>
<dbReference type="GO" id="GO:0071111">
    <property type="term" value="F:cyclic-guanylate-specific phosphodiesterase activity"/>
    <property type="evidence" value="ECO:0007669"/>
    <property type="project" value="InterPro"/>
</dbReference>
<gene>
    <name evidence="6" type="ORF">A6M23_06265</name>
</gene>
<dbReference type="GO" id="GO:0019825">
    <property type="term" value="F:oxygen binding"/>
    <property type="evidence" value="ECO:0007669"/>
    <property type="project" value="InterPro"/>
</dbReference>
<evidence type="ECO:0000256" key="1">
    <source>
        <dbReference type="ARBA" id="ARBA00015125"/>
    </source>
</evidence>
<feature type="domain" description="GGDEF" evidence="5">
    <location>
        <begin position="347"/>
        <end position="483"/>
    </location>
</feature>
<accession>A0A1C2IEK6</accession>
<dbReference type="PROSITE" id="PS50887">
    <property type="entry name" value="GGDEF"/>
    <property type="match status" value="1"/>
</dbReference>
<dbReference type="CDD" id="cd01948">
    <property type="entry name" value="EAL"/>
    <property type="match status" value="1"/>
</dbReference>
<reference evidence="6" key="1">
    <citation type="journal article" date="2016" name="Int. J. Mol. Sci.">
        <title>Comparative genomics of the extreme acidophile Acidithiobacillus thiooxidans reveals intraspecific divergence and niche adaptation.</title>
        <authorList>
            <person name="Zhang X."/>
            <person name="Feng X."/>
            <person name="Tao J."/>
            <person name="Ma L."/>
            <person name="Xiao Y."/>
            <person name="Liang Y."/>
            <person name="Liu X."/>
            <person name="Yin H."/>
        </authorList>
    </citation>
    <scope>NUCLEOTIDE SEQUENCE [LARGE SCALE GENOMIC DNA]</scope>
    <source>
        <strain evidence="6">DXS-W</strain>
    </source>
</reference>
<dbReference type="Pfam" id="PF11563">
    <property type="entry name" value="Protoglobin"/>
    <property type="match status" value="1"/>
</dbReference>
<dbReference type="InterPro" id="IPR050706">
    <property type="entry name" value="Cyclic-di-GMP_PDE-like"/>
</dbReference>
<dbReference type="InterPro" id="IPR029787">
    <property type="entry name" value="Nucleotide_cyclase"/>
</dbReference>